<comment type="caution">
    <text evidence="2">The sequence shown here is derived from an EMBL/GenBank/DDBJ whole genome shotgun (WGS) entry which is preliminary data.</text>
</comment>
<evidence type="ECO:0008006" key="4">
    <source>
        <dbReference type="Google" id="ProtNLM"/>
    </source>
</evidence>
<feature type="compositionally biased region" description="Acidic residues" evidence="1">
    <location>
        <begin position="39"/>
        <end position="51"/>
    </location>
</feature>
<dbReference type="AlphaFoldDB" id="A0A2I0R478"/>
<dbReference type="Proteomes" id="UP000236654">
    <property type="component" value="Unassembled WGS sequence"/>
</dbReference>
<protein>
    <recommendedName>
        <fullName evidence="4">DUF4920 domain-containing protein</fullName>
    </recommendedName>
</protein>
<dbReference type="EMBL" id="PJNI01000003">
    <property type="protein sequence ID" value="PKR81383.1"/>
    <property type="molecule type" value="Genomic_DNA"/>
</dbReference>
<gene>
    <name evidence="2" type="ORF">CW751_04825</name>
</gene>
<dbReference type="OrthoDB" id="129527at2"/>
<organism evidence="2 3">
    <name type="scientific">Brumimicrobium salinarum</name>
    <dbReference type="NCBI Taxonomy" id="2058658"/>
    <lineage>
        <taxon>Bacteria</taxon>
        <taxon>Pseudomonadati</taxon>
        <taxon>Bacteroidota</taxon>
        <taxon>Flavobacteriia</taxon>
        <taxon>Flavobacteriales</taxon>
        <taxon>Crocinitomicaceae</taxon>
        <taxon>Brumimicrobium</taxon>
    </lineage>
</organism>
<reference evidence="2 3" key="1">
    <citation type="submission" date="2017-12" db="EMBL/GenBank/DDBJ databases">
        <title>The draft genome sequence of Brumimicrobium saltpan LHR20.</title>
        <authorList>
            <person name="Do Z.-J."/>
            <person name="Luo H.-R."/>
        </authorList>
    </citation>
    <scope>NUCLEOTIDE SEQUENCE [LARGE SCALE GENOMIC DNA]</scope>
    <source>
        <strain evidence="2 3">LHR20</strain>
    </source>
</reference>
<feature type="compositionally biased region" description="Basic and acidic residues" evidence="1">
    <location>
        <begin position="23"/>
        <end position="36"/>
    </location>
</feature>
<accession>A0A2I0R478</accession>
<dbReference type="RefSeq" id="WP_101333864.1">
    <property type="nucleotide sequence ID" value="NZ_PJNI01000003.1"/>
</dbReference>
<feature type="region of interest" description="Disordered" evidence="1">
    <location>
        <begin position="19"/>
        <end position="60"/>
    </location>
</feature>
<proteinExistence type="predicted"/>
<sequence length="183" mass="20433">MNKKHLLIGLLTAGFFTSCDTPTKTEETPTNEKDTTELVTEEVEDKEEEVDPNQTSFGPEKVDTSLAISTEELVTQFAGKTELEATFKAQIHETCSKAGCWVNIQKEDGETFMVRFKDHFTIPVDTEPGTVAYMTGKAIQDTVSVELQQHFLEDANAPQEEIDAITEEKYTMTFIADGIEIVK</sequence>
<dbReference type="Pfam" id="PF16267">
    <property type="entry name" value="DUF4920"/>
    <property type="match status" value="1"/>
</dbReference>
<dbReference type="PROSITE" id="PS51257">
    <property type="entry name" value="PROKAR_LIPOPROTEIN"/>
    <property type="match status" value="1"/>
</dbReference>
<evidence type="ECO:0000256" key="1">
    <source>
        <dbReference type="SAM" id="MobiDB-lite"/>
    </source>
</evidence>
<name>A0A2I0R478_9FLAO</name>
<evidence type="ECO:0000313" key="3">
    <source>
        <dbReference type="Proteomes" id="UP000236654"/>
    </source>
</evidence>
<keyword evidence="3" id="KW-1185">Reference proteome</keyword>
<evidence type="ECO:0000313" key="2">
    <source>
        <dbReference type="EMBL" id="PKR81383.1"/>
    </source>
</evidence>
<dbReference type="InterPro" id="IPR032577">
    <property type="entry name" value="DUF4920"/>
</dbReference>